<evidence type="ECO:0000313" key="2">
    <source>
        <dbReference type="Proteomes" id="UP000286931"/>
    </source>
</evidence>
<accession>A0A401YD38</accession>
<dbReference type="AlphaFoldDB" id="A0A401YD38"/>
<organism evidence="1 2">
    <name type="scientific">Embleya hyalina</name>
    <dbReference type="NCBI Taxonomy" id="516124"/>
    <lineage>
        <taxon>Bacteria</taxon>
        <taxon>Bacillati</taxon>
        <taxon>Actinomycetota</taxon>
        <taxon>Actinomycetes</taxon>
        <taxon>Kitasatosporales</taxon>
        <taxon>Streptomycetaceae</taxon>
        <taxon>Embleya</taxon>
    </lineage>
</organism>
<dbReference type="EMBL" id="BIFH01000013">
    <property type="protein sequence ID" value="GCD92513.1"/>
    <property type="molecule type" value="Genomic_DNA"/>
</dbReference>
<dbReference type="Proteomes" id="UP000286931">
    <property type="component" value="Unassembled WGS sequence"/>
</dbReference>
<comment type="caution">
    <text evidence="1">The sequence shown here is derived from an EMBL/GenBank/DDBJ whole genome shotgun (WGS) entry which is preliminary data.</text>
</comment>
<evidence type="ECO:0008006" key="3">
    <source>
        <dbReference type="Google" id="ProtNLM"/>
    </source>
</evidence>
<reference evidence="1 2" key="1">
    <citation type="submission" date="2018-12" db="EMBL/GenBank/DDBJ databases">
        <title>Draft genome sequence of Embleya hyalina NBRC 13850T.</title>
        <authorList>
            <person name="Komaki H."/>
            <person name="Hosoyama A."/>
            <person name="Kimura A."/>
            <person name="Ichikawa N."/>
            <person name="Tamura T."/>
        </authorList>
    </citation>
    <scope>NUCLEOTIDE SEQUENCE [LARGE SCALE GENOMIC DNA]</scope>
    <source>
        <strain evidence="1 2">NBRC 13850</strain>
    </source>
</reference>
<sequence>MSAWGRFTSSRSSAPVPVFVSDAALDDAEIRAVARGLARDGDFTPAAALLERVGRDWARRVVAVTALGEAAAMHPEWVWKWRAERPESADPLVVMAAAMVRAAWNARAAKQASLTGGRQFADFRQLSADADRACLLATEAAGDDPTPWVSWLWVCRGLGVARDVFDSRWAALRERDPHHRAGHDAALQYLCEKWCGSHDEMYTFARTAAAEAPDGSPLVILVVEAHIEYALHTHGNGDGAADDTAFWLAESRQRDLDTALDRYPVDGSPRRPSALSDHSALGYALAKSQRWSELAMRFDATDHHGFHLPWSYGGGRTFFERSHTEATRGCPRR</sequence>
<protein>
    <recommendedName>
        <fullName evidence="3">DUF4034 domain-containing protein</fullName>
    </recommendedName>
</protein>
<keyword evidence="2" id="KW-1185">Reference proteome</keyword>
<evidence type="ECO:0000313" key="1">
    <source>
        <dbReference type="EMBL" id="GCD92513.1"/>
    </source>
</evidence>
<proteinExistence type="predicted"/>
<name>A0A401YD38_9ACTN</name>
<gene>
    <name evidence="1" type="ORF">EHYA_00151</name>
</gene>